<evidence type="ECO:0000313" key="2">
    <source>
        <dbReference type="EMBL" id="KAB7496607.1"/>
    </source>
</evidence>
<organism evidence="2 3">
    <name type="scientific">Armadillidium nasatum</name>
    <dbReference type="NCBI Taxonomy" id="96803"/>
    <lineage>
        <taxon>Eukaryota</taxon>
        <taxon>Metazoa</taxon>
        <taxon>Ecdysozoa</taxon>
        <taxon>Arthropoda</taxon>
        <taxon>Crustacea</taxon>
        <taxon>Multicrustacea</taxon>
        <taxon>Malacostraca</taxon>
        <taxon>Eumalacostraca</taxon>
        <taxon>Peracarida</taxon>
        <taxon>Isopoda</taxon>
        <taxon>Oniscidea</taxon>
        <taxon>Crinocheta</taxon>
        <taxon>Armadillidiidae</taxon>
        <taxon>Armadillidium</taxon>
    </lineage>
</organism>
<comment type="caution">
    <text evidence="2">The sequence shown here is derived from an EMBL/GenBank/DDBJ whole genome shotgun (WGS) entry which is preliminary data.</text>
</comment>
<gene>
    <name evidence="2" type="ORF">Anas_03690</name>
</gene>
<feature type="signal peptide" evidence="1">
    <location>
        <begin position="1"/>
        <end position="32"/>
    </location>
</feature>
<name>A0A5N5SRH1_9CRUS</name>
<dbReference type="EMBL" id="SEYY01021206">
    <property type="protein sequence ID" value="KAB7496607.1"/>
    <property type="molecule type" value="Genomic_DNA"/>
</dbReference>
<feature type="chain" id="PRO_5024347324" evidence="1">
    <location>
        <begin position="33"/>
        <end position="69"/>
    </location>
</feature>
<protein>
    <submittedName>
        <fullName evidence="2">Uncharacterized protein</fullName>
    </submittedName>
</protein>
<accession>A0A5N5SRH1</accession>
<sequence>MLGAKIAKLKCELKILSLFFFLSSVVFQSGYAEPSQQNCALNCTNVSCPKLTCGNSGYKVPGICCEECL</sequence>
<evidence type="ECO:0000256" key="1">
    <source>
        <dbReference type="SAM" id="SignalP"/>
    </source>
</evidence>
<evidence type="ECO:0000313" key="3">
    <source>
        <dbReference type="Proteomes" id="UP000326759"/>
    </source>
</evidence>
<proteinExistence type="predicted"/>
<keyword evidence="3" id="KW-1185">Reference proteome</keyword>
<dbReference type="Proteomes" id="UP000326759">
    <property type="component" value="Unassembled WGS sequence"/>
</dbReference>
<dbReference type="AlphaFoldDB" id="A0A5N5SRH1"/>
<reference evidence="2 3" key="1">
    <citation type="journal article" date="2019" name="PLoS Biol.">
        <title>Sex chromosomes control vertical transmission of feminizing Wolbachia symbionts in an isopod.</title>
        <authorList>
            <person name="Becking T."/>
            <person name="Chebbi M.A."/>
            <person name="Giraud I."/>
            <person name="Moumen B."/>
            <person name="Laverre T."/>
            <person name="Caubet Y."/>
            <person name="Peccoud J."/>
            <person name="Gilbert C."/>
            <person name="Cordaux R."/>
        </authorList>
    </citation>
    <scope>NUCLEOTIDE SEQUENCE [LARGE SCALE GENOMIC DNA]</scope>
    <source>
        <strain evidence="2">ANa2</strain>
        <tissue evidence="2">Whole body excluding digestive tract and cuticle</tissue>
    </source>
</reference>
<keyword evidence="1" id="KW-0732">Signal</keyword>